<dbReference type="Proteomes" id="UP000886469">
    <property type="component" value="Unassembled WGS sequence"/>
</dbReference>
<protein>
    <recommendedName>
        <fullName evidence="3">PEP-CTERM protein-sorting domain-containing protein</fullName>
    </recommendedName>
</protein>
<organism evidence="1 2">
    <name type="scientific">Candidatus Accumulibacter contiguus</name>
    <dbReference type="NCBI Taxonomy" id="2954381"/>
    <lineage>
        <taxon>Bacteria</taxon>
        <taxon>Pseudomonadati</taxon>
        <taxon>Pseudomonadota</taxon>
        <taxon>Betaproteobacteria</taxon>
        <taxon>Candidatus Accumulibacter</taxon>
    </lineage>
</organism>
<sequence>MSRIRDFHINAAFSAGGYRQLDVDWRAVTRLRFSSANSIVPPEQTRWLMDDFNYRITPPATLPEPATAALLLPALLSILAIRRRRKDLCLDQLDEAQARTILPHLD</sequence>
<gene>
    <name evidence="1" type="ORF">E4Q08_14665</name>
</gene>
<evidence type="ECO:0000313" key="2">
    <source>
        <dbReference type="Proteomes" id="UP000886469"/>
    </source>
</evidence>
<reference evidence="1" key="1">
    <citation type="submission" date="2019-03" db="EMBL/GenBank/DDBJ databases">
        <title>Metabolic reconstructions from genomes of highly enriched 'Candidatus Accumulibacter' and 'Candidatus Competibacter' bioreactor populations.</title>
        <authorList>
            <person name="Annavajhala M.K."/>
            <person name="Welles L."/>
            <person name="Abbas B."/>
            <person name="Sorokin D."/>
            <person name="Park H."/>
            <person name="Van Loosdrecht M."/>
            <person name="Chandran K."/>
        </authorList>
    </citation>
    <scope>NUCLEOTIDE SEQUENCE</scope>
    <source>
        <strain evidence="1">SBR_L</strain>
    </source>
</reference>
<dbReference type="RefSeq" id="WP_169070947.1">
    <property type="nucleotide sequence ID" value="NZ_SPMX01000042.1"/>
</dbReference>
<dbReference type="EMBL" id="SPMX01000042">
    <property type="protein sequence ID" value="NMQ06399.1"/>
    <property type="molecule type" value="Genomic_DNA"/>
</dbReference>
<accession>A0ABX1T9P2</accession>
<name>A0ABX1T9P2_9PROT</name>
<keyword evidence="2" id="KW-1185">Reference proteome</keyword>
<evidence type="ECO:0008006" key="3">
    <source>
        <dbReference type="Google" id="ProtNLM"/>
    </source>
</evidence>
<comment type="caution">
    <text evidence="1">The sequence shown here is derived from an EMBL/GenBank/DDBJ whole genome shotgun (WGS) entry which is preliminary data.</text>
</comment>
<proteinExistence type="predicted"/>
<evidence type="ECO:0000313" key="1">
    <source>
        <dbReference type="EMBL" id="NMQ06399.1"/>
    </source>
</evidence>